<dbReference type="InterPro" id="IPR046328">
    <property type="entry name" value="ETS_fam"/>
</dbReference>
<dbReference type="PROSITE" id="PS00346">
    <property type="entry name" value="ETS_DOMAIN_2"/>
    <property type="match status" value="1"/>
</dbReference>
<sequence length="604" mass="63448">MSPLPHPARAGLLREALTSCTASGAPGTAHRSMAACPQLDDPLAFPAPLEEQLPCTDLLCVYSGLELDEVPSGIMADGLLDKPELQVVGNSVTVPGDAEQPLPPIAAGEGLLWVESPNNILDEKRLLGGTRVSLDRGACPLGPGEANGLRRSGDEENPMASSTREQTGKQPRRKGRKPKPPRCLSPITAPGFPICRKSKDGKGNALYLWEFLLALLQDRNTCPKYIKWTQRDRGIFKLVDSKAVSKLWGKQKNKPSMNYETMGRALRYYYQRGILAKVEGQRLVYQFKDMPKDLVVIEDEGEAMGTVNPRASCSAASPSSQSAPLQGAVSPTRSKRETAPATQPRESAATPCPAPKVQQGASKPPAHAMDSLLLPGSLGLGPLTLQPIPLTTVLALGNAASSPFPSSTPAPDRLPLQPGFPMNGFAKPLPGPGSSIPATSPLLPAAPQHSLSSLFQPMALTGQPGTVVATVIGTMEASSSCLAMLDRPLPSLLSSDPATLTSQQERLSGCAKVQELQPPALSSSQDSKATAALPAGGTDSCTQLSHPKVGLTPVVELELAISSEAAFPGEQMAQRLAKPSSAPAPAALLSLGSGDIKEECWDVV</sequence>
<dbReference type="GO" id="GO:0045893">
    <property type="term" value="P:positive regulation of DNA-templated transcription"/>
    <property type="evidence" value="ECO:0007669"/>
    <property type="project" value="UniProtKB-ARBA"/>
</dbReference>
<dbReference type="PANTHER" id="PTHR11849">
    <property type="entry name" value="ETS"/>
    <property type="match status" value="1"/>
</dbReference>
<reference evidence="13" key="1">
    <citation type="journal article" date="2017" name="PLoS ONE">
        <title>The Agassiz's desert tortoise genome provides a resource for the conservation of a threatened species.</title>
        <authorList>
            <person name="Tollis M."/>
            <person name="DeNardo D.F."/>
            <person name="Cornelius J.A."/>
            <person name="Dolby G.A."/>
            <person name="Edwards T."/>
            <person name="Henen B.T."/>
            <person name="Karl A.E."/>
            <person name="Murphy R.W."/>
            <person name="Kusumi K."/>
        </authorList>
    </citation>
    <scope>NUCLEOTIDE SEQUENCE [LARGE SCALE GENOMIC DNA]</scope>
</reference>
<keyword evidence="4" id="KW-0805">Transcription regulation</keyword>
<dbReference type="InterPro" id="IPR000418">
    <property type="entry name" value="Ets_dom"/>
</dbReference>
<keyword evidence="8 9" id="KW-0539">Nucleus</keyword>
<dbReference type="InterPro" id="IPR022084">
    <property type="entry name" value="TF_Elf_N"/>
</dbReference>
<evidence type="ECO:0000313" key="12">
    <source>
        <dbReference type="Ensembl" id="ENSGAGP00000012316.1"/>
    </source>
</evidence>
<evidence type="ECO:0000256" key="10">
    <source>
        <dbReference type="SAM" id="MobiDB-lite"/>
    </source>
</evidence>
<dbReference type="GO" id="GO:0005634">
    <property type="term" value="C:nucleus"/>
    <property type="evidence" value="ECO:0007669"/>
    <property type="project" value="UniProtKB-SubCell"/>
</dbReference>
<dbReference type="FunFam" id="1.10.10.10:FF:000066">
    <property type="entry name" value="ETS-related transcription factor Elf-2 isoform X1"/>
    <property type="match status" value="1"/>
</dbReference>
<name>A0A452HC20_9SAUR</name>
<reference evidence="12" key="2">
    <citation type="submission" date="2025-08" db="UniProtKB">
        <authorList>
            <consortium name="Ensembl"/>
        </authorList>
    </citation>
    <scope>IDENTIFICATION</scope>
</reference>
<feature type="region of interest" description="Disordered" evidence="10">
    <location>
        <begin position="137"/>
        <end position="185"/>
    </location>
</feature>
<evidence type="ECO:0000256" key="3">
    <source>
        <dbReference type="ARBA" id="ARBA00022553"/>
    </source>
</evidence>
<evidence type="ECO:0000256" key="5">
    <source>
        <dbReference type="ARBA" id="ARBA00023125"/>
    </source>
</evidence>
<accession>A0A452HC20</accession>
<dbReference type="Gene3D" id="1.10.10.10">
    <property type="entry name" value="Winged helix-like DNA-binding domain superfamily/Winged helix DNA-binding domain"/>
    <property type="match status" value="1"/>
</dbReference>
<keyword evidence="3" id="KW-0597">Phosphoprotein</keyword>
<comment type="similarity">
    <text evidence="2 9">Belongs to the ETS family.</text>
</comment>
<reference evidence="12" key="3">
    <citation type="submission" date="2025-09" db="UniProtKB">
        <authorList>
            <consortium name="Ensembl"/>
        </authorList>
    </citation>
    <scope>IDENTIFICATION</scope>
</reference>
<evidence type="ECO:0000256" key="2">
    <source>
        <dbReference type="ARBA" id="ARBA00005562"/>
    </source>
</evidence>
<dbReference type="Proteomes" id="UP000291020">
    <property type="component" value="Unassembled WGS sequence"/>
</dbReference>
<evidence type="ECO:0000256" key="6">
    <source>
        <dbReference type="ARBA" id="ARBA00023159"/>
    </source>
</evidence>
<dbReference type="InterPro" id="IPR036390">
    <property type="entry name" value="WH_DNA-bd_sf"/>
</dbReference>
<feature type="compositionally biased region" description="Low complexity" evidence="10">
    <location>
        <begin position="311"/>
        <end position="323"/>
    </location>
</feature>
<dbReference type="STRING" id="38772.ENSGAGP00000012316"/>
<keyword evidence="5 9" id="KW-0238">DNA-binding</keyword>
<dbReference type="PROSITE" id="PS50061">
    <property type="entry name" value="ETS_DOMAIN_3"/>
    <property type="match status" value="1"/>
</dbReference>
<feature type="domain" description="ETS" evidence="11">
    <location>
        <begin position="206"/>
        <end position="288"/>
    </location>
</feature>
<dbReference type="PANTHER" id="PTHR11849:SF170">
    <property type="entry name" value="ETS-RELATED TRANSCRIPTION FACTOR ELF-4"/>
    <property type="match status" value="1"/>
</dbReference>
<keyword evidence="6" id="KW-0010">Activator</keyword>
<dbReference type="GO" id="GO:0030154">
    <property type="term" value="P:cell differentiation"/>
    <property type="evidence" value="ECO:0007669"/>
    <property type="project" value="TreeGrafter"/>
</dbReference>
<feature type="region of interest" description="Disordered" evidence="10">
    <location>
        <begin position="515"/>
        <end position="545"/>
    </location>
</feature>
<evidence type="ECO:0000313" key="13">
    <source>
        <dbReference type="Proteomes" id="UP000291020"/>
    </source>
</evidence>
<evidence type="ECO:0000256" key="8">
    <source>
        <dbReference type="ARBA" id="ARBA00023242"/>
    </source>
</evidence>
<dbReference type="PROSITE" id="PS00345">
    <property type="entry name" value="ETS_DOMAIN_1"/>
    <property type="match status" value="1"/>
</dbReference>
<proteinExistence type="inferred from homology"/>
<keyword evidence="13" id="KW-1185">Reference proteome</keyword>
<evidence type="ECO:0000256" key="9">
    <source>
        <dbReference type="RuleBase" id="RU004019"/>
    </source>
</evidence>
<evidence type="ECO:0000259" key="11">
    <source>
        <dbReference type="PROSITE" id="PS50061"/>
    </source>
</evidence>
<dbReference type="Pfam" id="PF12310">
    <property type="entry name" value="Elf-1_N"/>
    <property type="match status" value="1"/>
</dbReference>
<dbReference type="SMART" id="SM00413">
    <property type="entry name" value="ETS"/>
    <property type="match status" value="1"/>
</dbReference>
<keyword evidence="7" id="KW-0804">Transcription</keyword>
<dbReference type="AlphaFoldDB" id="A0A452HC20"/>
<dbReference type="GO" id="GO:0000981">
    <property type="term" value="F:DNA-binding transcription factor activity, RNA polymerase II-specific"/>
    <property type="evidence" value="ECO:0007669"/>
    <property type="project" value="TreeGrafter"/>
</dbReference>
<comment type="subcellular location">
    <subcellularLocation>
        <location evidence="1 9">Nucleus</location>
    </subcellularLocation>
</comment>
<dbReference type="GO" id="GO:0043565">
    <property type="term" value="F:sequence-specific DNA binding"/>
    <property type="evidence" value="ECO:0007669"/>
    <property type="project" value="InterPro"/>
</dbReference>
<dbReference type="PRINTS" id="PR00454">
    <property type="entry name" value="ETSDOMAIN"/>
</dbReference>
<protein>
    <recommendedName>
        <fullName evidence="11">ETS domain-containing protein</fullName>
    </recommendedName>
</protein>
<organism evidence="12 13">
    <name type="scientific">Gopherus agassizii</name>
    <name type="common">Agassiz's desert tortoise</name>
    <dbReference type="NCBI Taxonomy" id="38772"/>
    <lineage>
        <taxon>Eukaryota</taxon>
        <taxon>Metazoa</taxon>
        <taxon>Chordata</taxon>
        <taxon>Craniata</taxon>
        <taxon>Vertebrata</taxon>
        <taxon>Euteleostomi</taxon>
        <taxon>Archelosauria</taxon>
        <taxon>Testudinata</taxon>
        <taxon>Testudines</taxon>
        <taxon>Cryptodira</taxon>
        <taxon>Durocryptodira</taxon>
        <taxon>Testudinoidea</taxon>
        <taxon>Testudinidae</taxon>
        <taxon>Gopherus</taxon>
    </lineage>
</organism>
<evidence type="ECO:0000256" key="7">
    <source>
        <dbReference type="ARBA" id="ARBA00023163"/>
    </source>
</evidence>
<evidence type="ECO:0000256" key="1">
    <source>
        <dbReference type="ARBA" id="ARBA00004123"/>
    </source>
</evidence>
<feature type="region of interest" description="Disordered" evidence="10">
    <location>
        <begin position="307"/>
        <end position="368"/>
    </location>
</feature>
<dbReference type="Ensembl" id="ENSGAGT00000014104.1">
    <property type="protein sequence ID" value="ENSGAGP00000012316.1"/>
    <property type="gene ID" value="ENSGAGG00000009473.1"/>
</dbReference>
<evidence type="ECO:0000256" key="4">
    <source>
        <dbReference type="ARBA" id="ARBA00023015"/>
    </source>
</evidence>
<dbReference type="SUPFAM" id="SSF46785">
    <property type="entry name" value="Winged helix' DNA-binding domain"/>
    <property type="match status" value="1"/>
</dbReference>
<feature type="compositionally biased region" description="Basic residues" evidence="10">
    <location>
        <begin position="170"/>
        <end position="180"/>
    </location>
</feature>
<dbReference type="Pfam" id="PF00178">
    <property type="entry name" value="Ets"/>
    <property type="match status" value="1"/>
</dbReference>
<dbReference type="InterPro" id="IPR036388">
    <property type="entry name" value="WH-like_DNA-bd_sf"/>
</dbReference>